<dbReference type="AlphaFoldDB" id="D8THS3"/>
<keyword evidence="7" id="KW-1015">Disulfide bond</keyword>
<evidence type="ECO:0000313" key="10">
    <source>
        <dbReference type="Proteomes" id="UP000001058"/>
    </source>
</evidence>
<dbReference type="InterPro" id="IPR008979">
    <property type="entry name" value="Galactose-bd-like_sf"/>
</dbReference>
<evidence type="ECO:0000256" key="4">
    <source>
        <dbReference type="ARBA" id="ARBA00022723"/>
    </source>
</evidence>
<keyword evidence="5" id="KW-0430">Lectin</keyword>
<name>D8THS3_VOLCA</name>
<dbReference type="InterPro" id="IPR051941">
    <property type="entry name" value="BG_Antigen-Binding_Lectin"/>
</dbReference>
<evidence type="ECO:0000256" key="1">
    <source>
        <dbReference type="ARBA" id="ARBA00002219"/>
    </source>
</evidence>
<dbReference type="RefSeq" id="XP_002946121.1">
    <property type="nucleotide sequence ID" value="XM_002946075.1"/>
</dbReference>
<comment type="similarity">
    <text evidence="2">Belongs to the fucolectin family.</text>
</comment>
<evidence type="ECO:0000256" key="7">
    <source>
        <dbReference type="ARBA" id="ARBA00023157"/>
    </source>
</evidence>
<evidence type="ECO:0000313" key="9">
    <source>
        <dbReference type="EMBL" id="EFJ53116.1"/>
    </source>
</evidence>
<accession>D8THS3</accession>
<dbReference type="GO" id="GO:0042806">
    <property type="term" value="F:fucose binding"/>
    <property type="evidence" value="ECO:0007669"/>
    <property type="project" value="UniProtKB-ARBA"/>
</dbReference>
<dbReference type="Proteomes" id="UP000001058">
    <property type="component" value="Unassembled WGS sequence"/>
</dbReference>
<proteinExistence type="inferred from homology"/>
<evidence type="ECO:0000259" key="8">
    <source>
        <dbReference type="PROSITE" id="PS50022"/>
    </source>
</evidence>
<keyword evidence="4" id="KW-0479">Metal-binding</keyword>
<dbReference type="InterPro" id="IPR000421">
    <property type="entry name" value="FA58C"/>
</dbReference>
<organism evidence="10">
    <name type="scientific">Volvox carteri f. nagariensis</name>
    <dbReference type="NCBI Taxonomy" id="3068"/>
    <lineage>
        <taxon>Eukaryota</taxon>
        <taxon>Viridiplantae</taxon>
        <taxon>Chlorophyta</taxon>
        <taxon>core chlorophytes</taxon>
        <taxon>Chlorophyceae</taxon>
        <taxon>CS clade</taxon>
        <taxon>Chlamydomonadales</taxon>
        <taxon>Volvocaceae</taxon>
        <taxon>Volvox</taxon>
    </lineage>
</organism>
<dbReference type="PANTHER" id="PTHR45713">
    <property type="entry name" value="FTP DOMAIN-CONTAINING PROTEIN"/>
    <property type="match status" value="1"/>
</dbReference>
<dbReference type="InterPro" id="IPR006585">
    <property type="entry name" value="FTP1"/>
</dbReference>
<dbReference type="GO" id="GO:0046872">
    <property type="term" value="F:metal ion binding"/>
    <property type="evidence" value="ECO:0007669"/>
    <property type="project" value="UniProtKB-KW"/>
</dbReference>
<sequence length="146" mass="15874">MVAGPLNLALNKQVYASSYYSDTTGPTLAVNGDKTSIFQSGFNDTTPWLSIDLGAIYSVSKIVIYNRQDCCGSRLYNAEVRVGVVPISALADGWRIPENTLVWTLGGAGTTGAVYTIKLSPPYEGRWVTLQNKGGDFLHITEMEVY</sequence>
<dbReference type="GO" id="GO:0010185">
    <property type="term" value="P:regulation of cellular defense response"/>
    <property type="evidence" value="ECO:0007669"/>
    <property type="project" value="UniProtKB-ARBA"/>
</dbReference>
<feature type="domain" description="F5/8 type C" evidence="8">
    <location>
        <begin position="1"/>
        <end position="146"/>
    </location>
</feature>
<comment type="subunit">
    <text evidence="3">Homotrimer.</text>
</comment>
<protein>
    <recommendedName>
        <fullName evidence="8">F5/8 type C domain-containing protein</fullName>
    </recommendedName>
</protein>
<dbReference type="InParanoid" id="D8THS3"/>
<keyword evidence="6" id="KW-0106">Calcium</keyword>
<dbReference type="KEGG" id="vcn:VOLCADRAFT_86069"/>
<dbReference type="STRING" id="3068.D8THS3"/>
<evidence type="ECO:0000256" key="5">
    <source>
        <dbReference type="ARBA" id="ARBA00022734"/>
    </source>
</evidence>
<dbReference type="Pfam" id="PF22633">
    <property type="entry name" value="F5_F8_type_C_2"/>
    <property type="match status" value="1"/>
</dbReference>
<reference evidence="9 10" key="1">
    <citation type="journal article" date="2010" name="Science">
        <title>Genomic analysis of organismal complexity in the multicellular green alga Volvox carteri.</title>
        <authorList>
            <person name="Prochnik S.E."/>
            <person name="Umen J."/>
            <person name="Nedelcu A.M."/>
            <person name="Hallmann A."/>
            <person name="Miller S.M."/>
            <person name="Nishii I."/>
            <person name="Ferris P."/>
            <person name="Kuo A."/>
            <person name="Mitros T."/>
            <person name="Fritz-Laylin L.K."/>
            <person name="Hellsten U."/>
            <person name="Chapman J."/>
            <person name="Simakov O."/>
            <person name="Rensing S.A."/>
            <person name="Terry A."/>
            <person name="Pangilinan J."/>
            <person name="Kapitonov V."/>
            <person name="Jurka J."/>
            <person name="Salamov A."/>
            <person name="Shapiro H."/>
            <person name="Schmutz J."/>
            <person name="Grimwood J."/>
            <person name="Lindquist E."/>
            <person name="Lucas S."/>
            <person name="Grigoriev I.V."/>
            <person name="Schmitt R."/>
            <person name="Kirk D."/>
            <person name="Rokhsar D.S."/>
        </authorList>
    </citation>
    <scope>NUCLEOTIDE SEQUENCE [LARGE SCALE GENOMIC DNA]</scope>
    <source>
        <strain evidence="10">f. Nagariensis / Eve</strain>
    </source>
</reference>
<dbReference type="EMBL" id="GL378323">
    <property type="protein sequence ID" value="EFJ53116.1"/>
    <property type="molecule type" value="Genomic_DNA"/>
</dbReference>
<keyword evidence="10" id="KW-1185">Reference proteome</keyword>
<dbReference type="SMART" id="SM00607">
    <property type="entry name" value="FTP"/>
    <property type="match status" value="1"/>
</dbReference>
<dbReference type="GO" id="GO:0001868">
    <property type="term" value="P:regulation of complement activation, lectin pathway"/>
    <property type="evidence" value="ECO:0007669"/>
    <property type="project" value="UniProtKB-ARBA"/>
</dbReference>
<dbReference type="PROSITE" id="PS50022">
    <property type="entry name" value="FA58C_3"/>
    <property type="match status" value="1"/>
</dbReference>
<dbReference type="GeneID" id="9625534"/>
<evidence type="ECO:0000256" key="6">
    <source>
        <dbReference type="ARBA" id="ARBA00022837"/>
    </source>
</evidence>
<dbReference type="Gene3D" id="2.60.120.260">
    <property type="entry name" value="Galactose-binding domain-like"/>
    <property type="match status" value="1"/>
</dbReference>
<evidence type="ECO:0000256" key="2">
    <source>
        <dbReference type="ARBA" id="ARBA00010147"/>
    </source>
</evidence>
<comment type="function">
    <text evidence="1">Acts as a defensive agent. Recognizes blood group fucosylated oligosaccharides including A, B, H and Lewis B-type antigens. Does not recognize Lewis A antigen and has low affinity for monovalent haptens.</text>
</comment>
<evidence type="ECO:0000256" key="3">
    <source>
        <dbReference type="ARBA" id="ARBA00011233"/>
    </source>
</evidence>
<dbReference type="PANTHER" id="PTHR45713:SF6">
    <property type="entry name" value="F5_8 TYPE C DOMAIN-CONTAINING PROTEIN"/>
    <property type="match status" value="1"/>
</dbReference>
<gene>
    <name evidence="9" type="ORF">VOLCADRAFT_86069</name>
</gene>
<dbReference type="OrthoDB" id="550804at2759"/>
<dbReference type="SUPFAM" id="SSF49785">
    <property type="entry name" value="Galactose-binding domain-like"/>
    <property type="match status" value="1"/>
</dbReference>